<organism evidence="1 2">
    <name type="scientific">Catharanthus roseus</name>
    <name type="common">Madagascar periwinkle</name>
    <name type="synonym">Vinca rosea</name>
    <dbReference type="NCBI Taxonomy" id="4058"/>
    <lineage>
        <taxon>Eukaryota</taxon>
        <taxon>Viridiplantae</taxon>
        <taxon>Streptophyta</taxon>
        <taxon>Embryophyta</taxon>
        <taxon>Tracheophyta</taxon>
        <taxon>Spermatophyta</taxon>
        <taxon>Magnoliopsida</taxon>
        <taxon>eudicotyledons</taxon>
        <taxon>Gunneridae</taxon>
        <taxon>Pentapetalae</taxon>
        <taxon>asterids</taxon>
        <taxon>lamiids</taxon>
        <taxon>Gentianales</taxon>
        <taxon>Apocynaceae</taxon>
        <taxon>Rauvolfioideae</taxon>
        <taxon>Vinceae</taxon>
        <taxon>Catharanthinae</taxon>
        <taxon>Catharanthus</taxon>
    </lineage>
</organism>
<dbReference type="Proteomes" id="UP001060085">
    <property type="component" value="Linkage Group LG05"/>
</dbReference>
<accession>A0ACC0AV96</accession>
<dbReference type="EMBL" id="CM044705">
    <property type="protein sequence ID" value="KAI5664034.1"/>
    <property type="molecule type" value="Genomic_DNA"/>
</dbReference>
<evidence type="ECO:0000313" key="1">
    <source>
        <dbReference type="EMBL" id="KAI5664034.1"/>
    </source>
</evidence>
<keyword evidence="2" id="KW-1185">Reference proteome</keyword>
<comment type="caution">
    <text evidence="1">The sequence shown here is derived from an EMBL/GenBank/DDBJ whole genome shotgun (WGS) entry which is preliminary data.</text>
</comment>
<proteinExistence type="predicted"/>
<name>A0ACC0AV96_CATRO</name>
<reference evidence="2" key="1">
    <citation type="journal article" date="2023" name="Nat. Plants">
        <title>Single-cell RNA sequencing provides a high-resolution roadmap for understanding the multicellular compartmentation of specialized metabolism.</title>
        <authorList>
            <person name="Sun S."/>
            <person name="Shen X."/>
            <person name="Li Y."/>
            <person name="Li Y."/>
            <person name="Wang S."/>
            <person name="Li R."/>
            <person name="Zhang H."/>
            <person name="Shen G."/>
            <person name="Guo B."/>
            <person name="Wei J."/>
            <person name="Xu J."/>
            <person name="St-Pierre B."/>
            <person name="Chen S."/>
            <person name="Sun C."/>
        </authorList>
    </citation>
    <scope>NUCLEOTIDE SEQUENCE [LARGE SCALE GENOMIC DNA]</scope>
</reference>
<evidence type="ECO:0000313" key="2">
    <source>
        <dbReference type="Proteomes" id="UP001060085"/>
    </source>
</evidence>
<protein>
    <submittedName>
        <fullName evidence="1">Uncharacterized protein</fullName>
    </submittedName>
</protein>
<gene>
    <name evidence="1" type="ORF">M9H77_23357</name>
</gene>
<sequence>MSQSPIEFKLGSITRAQRKKLKIHEDNDMVAYIEEALKIKLEGFEGQEKASKLFSMCSISKDHSRESIGGENGFVLEEEHPAADGSSAPTVIDRLLPAQCLEDHALPLTVGLTLPLAVGSCFELRWKEEKGVCQVYPFRES</sequence>